<evidence type="ECO:0000256" key="1">
    <source>
        <dbReference type="SAM" id="MobiDB-lite"/>
    </source>
</evidence>
<reference evidence="2" key="1">
    <citation type="submission" date="2023-01" db="EMBL/GenBank/DDBJ databases">
        <authorList>
            <person name="Piombo E."/>
        </authorList>
    </citation>
    <scope>NUCLEOTIDE SEQUENCE</scope>
</reference>
<protein>
    <submittedName>
        <fullName evidence="2">Uncharacterized protein</fullName>
    </submittedName>
</protein>
<feature type="compositionally biased region" description="Basic and acidic residues" evidence="1">
    <location>
        <begin position="118"/>
        <end position="127"/>
    </location>
</feature>
<accession>A0AA35Q1P0</accession>
<name>A0AA35Q1P0_9HYPO</name>
<dbReference type="EMBL" id="CABFNP030000835">
    <property type="protein sequence ID" value="CAI6088502.1"/>
    <property type="molecule type" value="Genomic_DNA"/>
</dbReference>
<dbReference type="AlphaFoldDB" id="A0AA35Q1P0"/>
<gene>
    <name evidence="2" type="ORF">CCHLO57077_00015281</name>
</gene>
<evidence type="ECO:0000313" key="3">
    <source>
        <dbReference type="Proteomes" id="UP001160390"/>
    </source>
</evidence>
<organism evidence="2 3">
    <name type="scientific">Clonostachys chloroleuca</name>
    <dbReference type="NCBI Taxonomy" id="1926264"/>
    <lineage>
        <taxon>Eukaryota</taxon>
        <taxon>Fungi</taxon>
        <taxon>Dikarya</taxon>
        <taxon>Ascomycota</taxon>
        <taxon>Pezizomycotina</taxon>
        <taxon>Sordariomycetes</taxon>
        <taxon>Hypocreomycetidae</taxon>
        <taxon>Hypocreales</taxon>
        <taxon>Bionectriaceae</taxon>
        <taxon>Clonostachys</taxon>
    </lineage>
</organism>
<comment type="caution">
    <text evidence="2">The sequence shown here is derived from an EMBL/GenBank/DDBJ whole genome shotgun (WGS) entry which is preliminary data.</text>
</comment>
<proteinExistence type="predicted"/>
<keyword evidence="3" id="KW-1185">Reference proteome</keyword>
<evidence type="ECO:0000313" key="2">
    <source>
        <dbReference type="EMBL" id="CAI6088502.1"/>
    </source>
</evidence>
<feature type="region of interest" description="Disordered" evidence="1">
    <location>
        <begin position="115"/>
        <end position="134"/>
    </location>
</feature>
<sequence>MITPDSPVQKLISQWENRRDGKEQDEKCVNFKLESDRRHFGRRMSESSWIGSQSSDTDLEEYEAWPPVFCRSSMHFDTKVKTRLWRETVEAMTLEEACKRVATLSLVRESFTTNDLELADRPPKQEPETQQVSEEPEVLYPEWLQYGCAVVWEYLTLTPMRRSFQWSG</sequence>
<dbReference type="Proteomes" id="UP001160390">
    <property type="component" value="Unassembled WGS sequence"/>
</dbReference>